<feature type="domain" description="Methyltransferase" evidence="3">
    <location>
        <begin position="46"/>
        <end position="135"/>
    </location>
</feature>
<sequence length="200" mass="22082">MGRGAEEIISLYRRHAQAWAARRGTAQPERIWLDRFLDILPETPGVLDLGCGSGVPIARYLCGRGCAVTGIDSSPELIGMARRSVPEASFVVADMRELQLGDRFDGILAWDSFFHLTREDQRRMFATFARHAGPGAALMFTSGPENGEAIGSFEGEPLYHASLGPEEYRALLRDHGFETVAHVVEDPDCGGHTIWLAQRR</sequence>
<dbReference type="CDD" id="cd02440">
    <property type="entry name" value="AdoMet_MTases"/>
    <property type="match status" value="1"/>
</dbReference>
<proteinExistence type="predicted"/>
<dbReference type="GO" id="GO:0008168">
    <property type="term" value="F:methyltransferase activity"/>
    <property type="evidence" value="ECO:0007669"/>
    <property type="project" value="UniProtKB-KW"/>
</dbReference>
<evidence type="ECO:0000313" key="4">
    <source>
        <dbReference type="EMBL" id="MFC3613115.1"/>
    </source>
</evidence>
<evidence type="ECO:0000256" key="1">
    <source>
        <dbReference type="ARBA" id="ARBA00022603"/>
    </source>
</evidence>
<dbReference type="Proteomes" id="UP001595629">
    <property type="component" value="Unassembled WGS sequence"/>
</dbReference>
<dbReference type="InterPro" id="IPR029063">
    <property type="entry name" value="SAM-dependent_MTases_sf"/>
</dbReference>
<dbReference type="EMBL" id="JBHRXI010000004">
    <property type="protein sequence ID" value="MFC3613115.1"/>
    <property type="molecule type" value="Genomic_DNA"/>
</dbReference>
<dbReference type="InterPro" id="IPR041698">
    <property type="entry name" value="Methyltransf_25"/>
</dbReference>
<dbReference type="GO" id="GO:0032259">
    <property type="term" value="P:methylation"/>
    <property type="evidence" value="ECO:0007669"/>
    <property type="project" value="UniProtKB-KW"/>
</dbReference>
<dbReference type="SUPFAM" id="SSF53335">
    <property type="entry name" value="S-adenosyl-L-methionine-dependent methyltransferases"/>
    <property type="match status" value="1"/>
</dbReference>
<accession>A0ABV7TE24</accession>
<gene>
    <name evidence="4" type="ORF">ACFORG_05020</name>
</gene>
<keyword evidence="5" id="KW-1185">Reference proteome</keyword>
<organism evidence="4 5">
    <name type="scientific">Lutimaribacter marinistellae</name>
    <dbReference type="NCBI Taxonomy" id="1820329"/>
    <lineage>
        <taxon>Bacteria</taxon>
        <taxon>Pseudomonadati</taxon>
        <taxon>Pseudomonadota</taxon>
        <taxon>Alphaproteobacteria</taxon>
        <taxon>Rhodobacterales</taxon>
        <taxon>Roseobacteraceae</taxon>
        <taxon>Lutimaribacter</taxon>
    </lineage>
</organism>
<dbReference type="PANTHER" id="PTHR43861">
    <property type="entry name" value="TRANS-ACONITATE 2-METHYLTRANSFERASE-RELATED"/>
    <property type="match status" value="1"/>
</dbReference>
<evidence type="ECO:0000259" key="3">
    <source>
        <dbReference type="Pfam" id="PF13649"/>
    </source>
</evidence>
<protein>
    <submittedName>
        <fullName evidence="4">Class I SAM-dependent methyltransferase</fullName>
    </submittedName>
</protein>
<evidence type="ECO:0000256" key="2">
    <source>
        <dbReference type="ARBA" id="ARBA00022679"/>
    </source>
</evidence>
<dbReference type="PANTHER" id="PTHR43861:SF1">
    <property type="entry name" value="TRANS-ACONITATE 2-METHYLTRANSFERASE"/>
    <property type="match status" value="1"/>
</dbReference>
<name>A0ABV7TE24_9RHOB</name>
<dbReference type="Gene3D" id="3.40.50.150">
    <property type="entry name" value="Vaccinia Virus protein VP39"/>
    <property type="match status" value="1"/>
</dbReference>
<dbReference type="RefSeq" id="WP_386734291.1">
    <property type="nucleotide sequence ID" value="NZ_JBHRXI010000004.1"/>
</dbReference>
<reference evidence="5" key="1">
    <citation type="journal article" date="2019" name="Int. J. Syst. Evol. Microbiol.">
        <title>The Global Catalogue of Microorganisms (GCM) 10K type strain sequencing project: providing services to taxonomists for standard genome sequencing and annotation.</title>
        <authorList>
            <consortium name="The Broad Institute Genomics Platform"/>
            <consortium name="The Broad Institute Genome Sequencing Center for Infectious Disease"/>
            <person name="Wu L."/>
            <person name="Ma J."/>
        </authorList>
    </citation>
    <scope>NUCLEOTIDE SEQUENCE [LARGE SCALE GENOMIC DNA]</scope>
    <source>
        <strain evidence="5">KCTC 42911</strain>
    </source>
</reference>
<comment type="caution">
    <text evidence="4">The sequence shown here is derived from an EMBL/GenBank/DDBJ whole genome shotgun (WGS) entry which is preliminary data.</text>
</comment>
<keyword evidence="1 4" id="KW-0489">Methyltransferase</keyword>
<dbReference type="Pfam" id="PF13649">
    <property type="entry name" value="Methyltransf_25"/>
    <property type="match status" value="1"/>
</dbReference>
<evidence type="ECO:0000313" key="5">
    <source>
        <dbReference type="Proteomes" id="UP001595629"/>
    </source>
</evidence>
<keyword evidence="2" id="KW-0808">Transferase</keyword>